<dbReference type="PANTHER" id="PTHR10730:SF45">
    <property type="entry name" value="PROCOLLAGEN-LYSINE,2-OXOGLUTARATE 5-DIOXYGENASE"/>
    <property type="match status" value="1"/>
</dbReference>
<dbReference type="InterPro" id="IPR050757">
    <property type="entry name" value="Collagen_mod_GT25"/>
</dbReference>
<evidence type="ECO:0000313" key="4">
    <source>
        <dbReference type="EMBL" id="KAG7153647.1"/>
    </source>
</evidence>
<feature type="region of interest" description="Disordered" evidence="2">
    <location>
        <begin position="37"/>
        <end position="63"/>
    </location>
</feature>
<evidence type="ECO:0000256" key="3">
    <source>
        <dbReference type="SAM" id="SignalP"/>
    </source>
</evidence>
<dbReference type="AlphaFoldDB" id="A0A8J5J1Z9"/>
<dbReference type="Proteomes" id="UP000747542">
    <property type="component" value="Unassembled WGS sequence"/>
</dbReference>
<accession>A0A8J5J1Z9</accession>
<keyword evidence="3" id="KW-0732">Signal</keyword>
<sequence length="771" mass="86413">MLLYPRYNHLLHRLLHLLLHLILLLHVGAMVGSGGGGGDAVDDENRGPTSSLTRSPPPSTPSGVRLLIVASGGRVDVKDGHRRLFRAAKGIGLPVQMVTVKDPSLETSRILQVIRQHPYKPDDILVLTNSDQYLPAAAPHVLAWRILGEALKQEAEVLIPILFSPLILNPELEKEYHKVEEELRKLKDNKTRESSVKGRTAEDLVLLKNLLHQQDILKVKGKQYQRKVRPDTKNFRAYGMRGPGSLAHLWHSLALDVALRYSLGVALDHQHIVFQDAATTSPAFTCPPVEWFGYEADGSLKLEIQGLKLASLIYAAPGTMPLQLANIVAREVGVKLPCPQCLDEPLKTERLTSSEAPRVMVTVVVERPTPFFRVFLSRLKDLSYPKQKIFLSFYVTPAAEQHLETVEEFLEEVVDQYLEGALLDPHAGPNVAKSYQFLWNTARKEGMDYLFFLDPIAHLTHPDAVQHLITRNRSVVGPLLTSQDGLHHNIYSGEDRMLNLGHTGERYVKRLKKDDAFLDFSAGLLQVEQVESALLLSRDVLSSARVNFTSYGENFTQGFVSHLLEQGFIPYATNEEIYGKLLNDKNYTSDIWSLEKNDEEYYDLYVSKSPLSSEEAESSSAECRNVGRFLVFNDVFAGDLLQEAQKTPWQDLSDEEEKAQVLVPPTGELTKQMNVLTQSVIRSVFKNKYIQIPESGGRVSLVKGPGHYLPDGKFVALLCLQAMTEDSQLELLKGETKCKLRLTVGEVAYFKRTYYPKITFTGPTSFAALIL</sequence>
<feature type="chain" id="PRO_5035271437" evidence="3">
    <location>
        <begin position="30"/>
        <end position="771"/>
    </location>
</feature>
<keyword evidence="5" id="KW-1185">Reference proteome</keyword>
<feature type="coiled-coil region" evidence="1">
    <location>
        <begin position="169"/>
        <end position="196"/>
    </location>
</feature>
<evidence type="ECO:0000256" key="1">
    <source>
        <dbReference type="SAM" id="Coils"/>
    </source>
</evidence>
<gene>
    <name evidence="4" type="primary">PLOD1-L1</name>
    <name evidence="4" type="ORF">Hamer_G009306</name>
</gene>
<dbReference type="EMBL" id="JAHLQT010046319">
    <property type="protein sequence ID" value="KAG7153647.1"/>
    <property type="molecule type" value="Genomic_DNA"/>
</dbReference>
<organism evidence="4 5">
    <name type="scientific">Homarus americanus</name>
    <name type="common">American lobster</name>
    <dbReference type="NCBI Taxonomy" id="6706"/>
    <lineage>
        <taxon>Eukaryota</taxon>
        <taxon>Metazoa</taxon>
        <taxon>Ecdysozoa</taxon>
        <taxon>Arthropoda</taxon>
        <taxon>Crustacea</taxon>
        <taxon>Multicrustacea</taxon>
        <taxon>Malacostraca</taxon>
        <taxon>Eumalacostraca</taxon>
        <taxon>Eucarida</taxon>
        <taxon>Decapoda</taxon>
        <taxon>Pleocyemata</taxon>
        <taxon>Astacidea</taxon>
        <taxon>Nephropoidea</taxon>
        <taxon>Nephropidae</taxon>
        <taxon>Homarus</taxon>
    </lineage>
</organism>
<comment type="caution">
    <text evidence="4">The sequence shown here is derived from an EMBL/GenBank/DDBJ whole genome shotgun (WGS) entry which is preliminary data.</text>
</comment>
<evidence type="ECO:0000313" key="5">
    <source>
        <dbReference type="Proteomes" id="UP000747542"/>
    </source>
</evidence>
<evidence type="ECO:0000256" key="2">
    <source>
        <dbReference type="SAM" id="MobiDB-lite"/>
    </source>
</evidence>
<name>A0A8J5J1Z9_HOMAM</name>
<proteinExistence type="predicted"/>
<keyword evidence="1" id="KW-0175">Coiled coil</keyword>
<reference evidence="4" key="1">
    <citation type="journal article" date="2021" name="Sci. Adv.">
        <title>The American lobster genome reveals insights on longevity, neural, and immune adaptations.</title>
        <authorList>
            <person name="Polinski J.M."/>
            <person name="Zimin A.V."/>
            <person name="Clark K.F."/>
            <person name="Kohn A.B."/>
            <person name="Sadowski N."/>
            <person name="Timp W."/>
            <person name="Ptitsyn A."/>
            <person name="Khanna P."/>
            <person name="Romanova D.Y."/>
            <person name="Williams P."/>
            <person name="Greenwood S.J."/>
            <person name="Moroz L.L."/>
            <person name="Walt D.R."/>
            <person name="Bodnar A.G."/>
        </authorList>
    </citation>
    <scope>NUCLEOTIDE SEQUENCE</scope>
    <source>
        <strain evidence="4">GMGI-L3</strain>
    </source>
</reference>
<protein>
    <submittedName>
        <fullName evidence="4">Procollagen-lysine,2-oxoglutarate 5-dioxygenase 1-like 1</fullName>
    </submittedName>
</protein>
<dbReference type="PANTHER" id="PTHR10730">
    <property type="entry name" value="PROCOLLAGEN-LYSINE,2-OXOGLUTARATE 5-DIOXYGENASE/GLYCOSYLTRANSFERASE 25 FAMILY MEMBER"/>
    <property type="match status" value="1"/>
</dbReference>
<feature type="signal peptide" evidence="3">
    <location>
        <begin position="1"/>
        <end position="29"/>
    </location>
</feature>